<evidence type="ECO:0000313" key="2">
    <source>
        <dbReference type="EMBL" id="MCF4006106.1"/>
    </source>
</evidence>
<dbReference type="Gene3D" id="3.40.830.10">
    <property type="entry name" value="LigB-like"/>
    <property type="match status" value="1"/>
</dbReference>
<dbReference type="InterPro" id="IPR004183">
    <property type="entry name" value="Xdiol_dOase_suB"/>
</dbReference>
<comment type="caution">
    <text evidence="2">The sequence shown here is derived from an EMBL/GenBank/DDBJ whole genome shotgun (WGS) entry which is preliminary data.</text>
</comment>
<dbReference type="Proteomes" id="UP001139336">
    <property type="component" value="Unassembled WGS sequence"/>
</dbReference>
<evidence type="ECO:0000259" key="1">
    <source>
        <dbReference type="Pfam" id="PF02900"/>
    </source>
</evidence>
<name>A0A9X1QNV9_9CORY</name>
<dbReference type="Pfam" id="PF02900">
    <property type="entry name" value="LigB"/>
    <property type="match status" value="1"/>
</dbReference>
<dbReference type="NCBIfam" id="NF009910">
    <property type="entry name" value="PRK13370.1-4"/>
    <property type="match status" value="1"/>
</dbReference>
<keyword evidence="2" id="KW-0560">Oxidoreductase</keyword>
<dbReference type="GO" id="GO:0008198">
    <property type="term" value="F:ferrous iron binding"/>
    <property type="evidence" value="ECO:0007669"/>
    <property type="project" value="InterPro"/>
</dbReference>
<reference evidence="2" key="1">
    <citation type="submission" date="2022-01" db="EMBL/GenBank/DDBJ databases">
        <title>Corynebacterium sp. nov isolated from isolated from the feces of the greater white-fronted geese (Anser albifrons) at Poyang Lake, PR China.</title>
        <authorList>
            <person name="Liu Q."/>
        </authorList>
    </citation>
    <scope>NUCLEOTIDE SEQUENCE</scope>
    <source>
        <strain evidence="2">JCM 32435</strain>
    </source>
</reference>
<dbReference type="EC" id="1.13.11.16" evidence="2"/>
<accession>A0A9X1QNV9</accession>
<feature type="domain" description="Extradiol ring-cleavage dioxygenase class III enzyme subunit B" evidence="1">
    <location>
        <begin position="6"/>
        <end position="303"/>
    </location>
</feature>
<dbReference type="SUPFAM" id="SSF53213">
    <property type="entry name" value="LigB-like"/>
    <property type="match status" value="1"/>
</dbReference>
<evidence type="ECO:0000313" key="3">
    <source>
        <dbReference type="Proteomes" id="UP001139336"/>
    </source>
</evidence>
<protein>
    <submittedName>
        <fullName evidence="2">3-carboxyethylcatechol 2,3-dioxygenase</fullName>
        <ecNumber evidence="2">1.13.11.16</ecNumber>
    </submittedName>
</protein>
<sequence length="309" mass="33725">MSVSLLALSHSPLLGINDPQPDVASDLEKAFEEARARVAEFDPDLVIVFAPDHFNGFFYTLMSQFCIGYEAESMGDYTSTAGPLTVPEELAEELAQFVIDRGVDVAISREMLIDHGGAQPLEILLGGIDTKPVIPVFVNGVARPFAPMSRIRELGEAIGEWAKGREERVLLIASGGLSHDPPLPRWAEATEQQKDFLLHGHPDQADRDAREARVIAAGKMGSAAAEIIDINPQWDRAFMEDCASAEPQRFDAYTADAMDTEAGHSSHEVRTWVAAFSALAAANGGYRVDYEFYRPIPEFVAGFGLMSAR</sequence>
<dbReference type="EMBL" id="JAKGSI010000001">
    <property type="protein sequence ID" value="MCF4006106.1"/>
    <property type="molecule type" value="Genomic_DNA"/>
</dbReference>
<gene>
    <name evidence="2" type="ORF">L1O03_02795</name>
</gene>
<organism evidence="2 3">
    <name type="scientific">Corynebacterium uropygiale</name>
    <dbReference type="NCBI Taxonomy" id="1775911"/>
    <lineage>
        <taxon>Bacteria</taxon>
        <taxon>Bacillati</taxon>
        <taxon>Actinomycetota</taxon>
        <taxon>Actinomycetes</taxon>
        <taxon>Mycobacteriales</taxon>
        <taxon>Corynebacteriaceae</taxon>
        <taxon>Corynebacterium</taxon>
    </lineage>
</organism>
<dbReference type="GO" id="GO:0047070">
    <property type="term" value="F:3-carboxyethylcatechol 2,3-dioxygenase activity"/>
    <property type="evidence" value="ECO:0007669"/>
    <property type="project" value="UniProtKB-EC"/>
</dbReference>
<proteinExistence type="predicted"/>
<dbReference type="AlphaFoldDB" id="A0A9X1QNV9"/>
<keyword evidence="3" id="KW-1185">Reference proteome</keyword>
<dbReference type="RefSeq" id="WP_236117881.1">
    <property type="nucleotide sequence ID" value="NZ_JAKGSI010000001.1"/>
</dbReference>